<dbReference type="AlphaFoldDB" id="A0A177IU73"/>
<dbReference type="STRING" id="1705.CA21670_08455"/>
<evidence type="ECO:0000313" key="1">
    <source>
        <dbReference type="EMBL" id="OAH31585.1"/>
    </source>
</evidence>
<protein>
    <submittedName>
        <fullName evidence="1">Uncharacterized protein</fullName>
    </submittedName>
</protein>
<evidence type="ECO:0000313" key="2">
    <source>
        <dbReference type="Proteomes" id="UP000076947"/>
    </source>
</evidence>
<organism evidence="1 2">
    <name type="scientific">Corynebacterium stationis</name>
    <dbReference type="NCBI Taxonomy" id="1705"/>
    <lineage>
        <taxon>Bacteria</taxon>
        <taxon>Bacillati</taxon>
        <taxon>Actinomycetota</taxon>
        <taxon>Actinomycetes</taxon>
        <taxon>Mycobacteriales</taxon>
        <taxon>Corynebacteriaceae</taxon>
        <taxon>Corynebacterium</taxon>
    </lineage>
</organism>
<proteinExistence type="predicted"/>
<reference evidence="2" key="1">
    <citation type="submission" date="2016-02" db="EMBL/GenBank/DDBJ databases">
        <authorList>
            <person name="Kaur G."/>
            <person name="Nair G.R."/>
            <person name="Mayilraj S."/>
        </authorList>
    </citation>
    <scope>NUCLEOTIDE SEQUENCE [LARGE SCALE GENOMIC DNA]</scope>
    <source>
        <strain evidence="2">GA-15</strain>
    </source>
</reference>
<comment type="caution">
    <text evidence="1">The sequence shown here is derived from an EMBL/GenBank/DDBJ whole genome shotgun (WGS) entry which is preliminary data.</text>
</comment>
<keyword evidence="2" id="KW-1185">Reference proteome</keyword>
<name>A0A177IU73_9CORY</name>
<sequence>MAHHIISSAFPTPQDPINPTDLARVIAEKMSRDNFSIFDVMTGKMVRSGFAFALDADPVYKAKNFGVAEVSIALGLGRRDGAVHMAMYPRFDSFFDFLSVAVTKRREEAIEATFASGFSVYFDATTRRTTTVRHNFADG</sequence>
<dbReference type="Proteomes" id="UP000076947">
    <property type="component" value="Unassembled WGS sequence"/>
</dbReference>
<dbReference type="EMBL" id="LSTQ01000004">
    <property type="protein sequence ID" value="OAH31585.1"/>
    <property type="molecule type" value="Genomic_DNA"/>
</dbReference>
<dbReference type="RefSeq" id="WP_066837748.1">
    <property type="nucleotide sequence ID" value="NZ_CANSTI010000053.1"/>
</dbReference>
<gene>
    <name evidence="1" type="ORF">AYJ05_08430</name>
</gene>
<accession>A0A177IU73</accession>
<dbReference type="OrthoDB" id="4426319at2"/>